<evidence type="ECO:0000256" key="1">
    <source>
        <dbReference type="ARBA" id="ARBA00004651"/>
    </source>
</evidence>
<evidence type="ECO:0000313" key="9">
    <source>
        <dbReference type="EMBL" id="SFJ98605.1"/>
    </source>
</evidence>
<dbReference type="EMBL" id="FORT01000007">
    <property type="protein sequence ID" value="SFJ98605.1"/>
    <property type="molecule type" value="Genomic_DNA"/>
</dbReference>
<evidence type="ECO:0000256" key="6">
    <source>
        <dbReference type="ARBA" id="ARBA00023136"/>
    </source>
</evidence>
<feature type="transmembrane region" description="Helical" evidence="7">
    <location>
        <begin position="34"/>
        <end position="55"/>
    </location>
</feature>
<organism evidence="9 10">
    <name type="scientific">Brevibacillus centrosporus</name>
    <dbReference type="NCBI Taxonomy" id="54910"/>
    <lineage>
        <taxon>Bacteria</taxon>
        <taxon>Bacillati</taxon>
        <taxon>Bacillota</taxon>
        <taxon>Bacilli</taxon>
        <taxon>Bacillales</taxon>
        <taxon>Paenibacillaceae</taxon>
        <taxon>Brevibacillus</taxon>
    </lineage>
</organism>
<dbReference type="RefSeq" id="WP_092268743.1">
    <property type="nucleotide sequence ID" value="NZ_FORT01000007.1"/>
</dbReference>
<evidence type="ECO:0000256" key="4">
    <source>
        <dbReference type="ARBA" id="ARBA00022692"/>
    </source>
</evidence>
<feature type="domain" description="EamA" evidence="8">
    <location>
        <begin position="155"/>
        <end position="285"/>
    </location>
</feature>
<proteinExistence type="inferred from homology"/>
<sequence>MEGKRAWWLLVFCNLFWAGNYIFGKFVVTEMTPLWLTFARWVLALVVLIPLAIVLDKPDWRQVAKAWLPLTLMGLFGVIGFNVLLYSSLEHTSATNAALVTALNPVVIVLFSVFFLREKVSRIQATGFILSLFGVLVILTQGHVLRVFQTDYNQGDLLVLCCVLVWTLYSIIGKKVKGVSPITATAASTALAVVMMLPFAIAEGVDFSALSPLAFTGIAYIVLFPSICSFVFWNVSVRAVGASQAGITLNLIPVFTAMISVALGERISQSQVWGGLLVFIGVTFASGLIDQRWKRRQAKSSAEVMDR</sequence>
<dbReference type="PANTHER" id="PTHR42920:SF11">
    <property type="entry name" value="INNER MEMBRANE PROTEIN YTFF"/>
    <property type="match status" value="1"/>
</dbReference>
<feature type="transmembrane region" description="Helical" evidence="7">
    <location>
        <begin position="270"/>
        <end position="289"/>
    </location>
</feature>
<keyword evidence="5 7" id="KW-1133">Transmembrane helix</keyword>
<dbReference type="Proteomes" id="UP000198915">
    <property type="component" value="Unassembled WGS sequence"/>
</dbReference>
<dbReference type="InterPro" id="IPR037185">
    <property type="entry name" value="EmrE-like"/>
</dbReference>
<keyword evidence="3" id="KW-1003">Cell membrane</keyword>
<dbReference type="PANTHER" id="PTHR42920">
    <property type="entry name" value="OS03G0707200 PROTEIN-RELATED"/>
    <property type="match status" value="1"/>
</dbReference>
<feature type="transmembrane region" description="Helical" evidence="7">
    <location>
        <begin position="7"/>
        <end position="28"/>
    </location>
</feature>
<feature type="transmembrane region" description="Helical" evidence="7">
    <location>
        <begin position="154"/>
        <end position="172"/>
    </location>
</feature>
<comment type="subcellular location">
    <subcellularLocation>
        <location evidence="1">Cell membrane</location>
        <topology evidence="1">Multi-pass membrane protein</topology>
    </subcellularLocation>
</comment>
<evidence type="ECO:0000313" key="10">
    <source>
        <dbReference type="Proteomes" id="UP000198915"/>
    </source>
</evidence>
<evidence type="ECO:0000256" key="7">
    <source>
        <dbReference type="SAM" id="Phobius"/>
    </source>
</evidence>
<keyword evidence="10" id="KW-1185">Reference proteome</keyword>
<evidence type="ECO:0000256" key="3">
    <source>
        <dbReference type="ARBA" id="ARBA00022475"/>
    </source>
</evidence>
<accession>A0A1I3VTP6</accession>
<name>A0A1I3VTP6_9BACL</name>
<protein>
    <submittedName>
        <fullName evidence="9">Permease of the drug/metabolite transporter (DMT) superfamily</fullName>
    </submittedName>
</protein>
<dbReference type="SUPFAM" id="SSF103481">
    <property type="entry name" value="Multidrug resistance efflux transporter EmrE"/>
    <property type="match status" value="2"/>
</dbReference>
<dbReference type="AlphaFoldDB" id="A0A1I3VTP6"/>
<evidence type="ECO:0000256" key="2">
    <source>
        <dbReference type="ARBA" id="ARBA00007362"/>
    </source>
</evidence>
<feature type="domain" description="EamA" evidence="8">
    <location>
        <begin position="8"/>
        <end position="139"/>
    </location>
</feature>
<comment type="similarity">
    <text evidence="2">Belongs to the EamA transporter family.</text>
</comment>
<dbReference type="Pfam" id="PF00892">
    <property type="entry name" value="EamA"/>
    <property type="match status" value="2"/>
</dbReference>
<feature type="transmembrane region" description="Helical" evidence="7">
    <location>
        <begin position="179"/>
        <end position="201"/>
    </location>
</feature>
<dbReference type="InterPro" id="IPR051258">
    <property type="entry name" value="Diverse_Substrate_Transporter"/>
</dbReference>
<gene>
    <name evidence="9" type="ORF">SAMN05518846_107178</name>
</gene>
<keyword evidence="4 7" id="KW-0812">Transmembrane</keyword>
<feature type="transmembrane region" description="Helical" evidence="7">
    <location>
        <begin position="213"/>
        <end position="233"/>
    </location>
</feature>
<evidence type="ECO:0000256" key="5">
    <source>
        <dbReference type="ARBA" id="ARBA00022989"/>
    </source>
</evidence>
<dbReference type="InterPro" id="IPR000620">
    <property type="entry name" value="EamA_dom"/>
</dbReference>
<reference evidence="10" key="1">
    <citation type="submission" date="2016-10" db="EMBL/GenBank/DDBJ databases">
        <authorList>
            <person name="Varghese N."/>
            <person name="Submissions S."/>
        </authorList>
    </citation>
    <scope>NUCLEOTIDE SEQUENCE [LARGE SCALE GENOMIC DNA]</scope>
    <source>
        <strain evidence="10">OK042</strain>
    </source>
</reference>
<feature type="transmembrane region" description="Helical" evidence="7">
    <location>
        <begin position="97"/>
        <end position="116"/>
    </location>
</feature>
<feature type="transmembrane region" description="Helical" evidence="7">
    <location>
        <begin position="245"/>
        <end position="264"/>
    </location>
</feature>
<keyword evidence="6 7" id="KW-0472">Membrane</keyword>
<feature type="transmembrane region" description="Helical" evidence="7">
    <location>
        <begin position="128"/>
        <end position="148"/>
    </location>
</feature>
<feature type="transmembrane region" description="Helical" evidence="7">
    <location>
        <begin position="67"/>
        <end position="85"/>
    </location>
</feature>
<dbReference type="GO" id="GO:0005886">
    <property type="term" value="C:plasma membrane"/>
    <property type="evidence" value="ECO:0007669"/>
    <property type="project" value="UniProtKB-SubCell"/>
</dbReference>
<evidence type="ECO:0000259" key="8">
    <source>
        <dbReference type="Pfam" id="PF00892"/>
    </source>
</evidence>
<dbReference type="STRING" id="1884381.SAMN05518846_107178"/>